<dbReference type="CDD" id="cd09917">
    <property type="entry name" value="F-box_SF"/>
    <property type="match status" value="1"/>
</dbReference>
<gene>
    <name evidence="3" type="ORF">ONZ51_g2907</name>
</gene>
<dbReference type="SUPFAM" id="SSF81383">
    <property type="entry name" value="F-box domain"/>
    <property type="match status" value="1"/>
</dbReference>
<evidence type="ECO:0000313" key="4">
    <source>
        <dbReference type="Proteomes" id="UP001215151"/>
    </source>
</evidence>
<dbReference type="InterPro" id="IPR036047">
    <property type="entry name" value="F-box-like_dom_sf"/>
</dbReference>
<sequence length="1383" mass="157285">MPPRKKARTDASTSVPAGSGRITRSRAKALKEQAGATTTEQHRAAERPLEVQRQPEVAVEVRIKPQVRTLPLSVIEDLALDVLIEIFVQLHPRDLLSLARTSKAFRAFLMNRRSTPVWQTVRRQVSEKIPECPLELSEPKYAVLLFTSECMHCGQAGVEEAYWKILARYCSVCEKTEIVTEQDIVGLLSDIEDVYQDEEGPVLTLVKDEWRYFPCLEGIQYYHRREVAQLELLLRSRKRQKLTKRQAIEYAIGAVQKRAKVVHIDTANLLSQLIARQQFVRELLEWALRQEAERMREIAHMRSVRASQYSEGTPCAARMGRRSIDLTKERLAKFCALKSVYKVDPLTDGEWRTIQREVVKFMEEMRALRIRDEQKALFMHRLRIWKRIVHAYEDSLSPRNPTSDLRAIFSDLALMPPVRDLILIPDISDAHLEAELLKLRDTIPQMQEQWYHECEQRLSSLVRTNETAAAQRAGISLASLAVITFTCWNPGCEREGLRWPNILAHRCGRGVSYTSKRGSRTYQKAVMTLCDSRTYPWHYCPPFIARVVSEASQDRLRLRSGCDPYAMSYAAVQDAGVRLYCTRCAVPSVGYLEVYDWESAPLHGRPRCGGNSWAVLDPENTAVAIAHEKSRRMAENVPNPIFGCTHCDYRSRGFPSGHCKTAHRIEKPKIGKDFYLHPETPQAGELWVLMYPENACNDRKAARDVKAGIAVFSPFLYNGLAASSRVEGSPANGASSTQATSVRICAIDLARKTQDSAASPEDLIHSEHRTPSNDIVSAFRPPPEGILNMPLDILIEVYILPPHSSRPPGTCANLKGLPFVPDESSLRAVLEIGKTYGVRSSEMSIRSQRAQICGSSNSQEMRMHWPLHVRYCPACARGRLVTVNRSMRGLCQQIESATTRMGSVLVTVWSFEARSMCCYIDEYNALVTEWNALEKKKAKKRFAEEQVDLVSARFSFTSKINSWKIRREERKRAKAQARRQRRYERIVRKLKAEGWAAELARIEKRHHDTLSSHRRVHVDKALTQKEWLSIRPSIVKAMENYRAAWRKEDWLRVLAQRLDILVEVLITYESQTGARTPESDLQAQTADLCLMPTFRKVVYAKMKIDVTRESFEPLLVNIPALKAQWYAARKRDFERLVKGRIPTSGADALDLAVASFRCKACGISGARWPHLLSHRCAQEQNKPDGSYQTALLEACERHGLPFPWVQIFEFNPNFQFECTMIRASGFEPNTATAQQMDNCGLRFFCQICSTPAIGYQEVYTWKTAANHTRPRCDIVFGPSSDAVVNKWCILDAGHTVMVRELEDAILQAQINSLLTNKSTVFGEHSIAKPKQNADHYVHLDSQKTALDGPVTIYPTYAKTDRVAVKDVNTGRAFFSPSLFMELD</sequence>
<reference evidence="3" key="1">
    <citation type="submission" date="2022-11" db="EMBL/GenBank/DDBJ databases">
        <title>Genome Sequence of Cubamyces cubensis.</title>
        <authorList>
            <person name="Buettner E."/>
        </authorList>
    </citation>
    <scope>NUCLEOTIDE SEQUENCE</scope>
    <source>
        <strain evidence="3">MPL-01</strain>
    </source>
</reference>
<proteinExistence type="predicted"/>
<feature type="region of interest" description="Disordered" evidence="1">
    <location>
        <begin position="1"/>
        <end position="51"/>
    </location>
</feature>
<feature type="domain" description="F-box" evidence="2">
    <location>
        <begin position="72"/>
        <end position="121"/>
    </location>
</feature>
<name>A0AAD7TYS2_9APHY</name>
<dbReference type="Proteomes" id="UP001215151">
    <property type="component" value="Unassembled WGS sequence"/>
</dbReference>
<comment type="caution">
    <text evidence="3">The sequence shown here is derived from an EMBL/GenBank/DDBJ whole genome shotgun (WGS) entry which is preliminary data.</text>
</comment>
<evidence type="ECO:0000256" key="1">
    <source>
        <dbReference type="SAM" id="MobiDB-lite"/>
    </source>
</evidence>
<feature type="compositionally biased region" description="Basic and acidic residues" evidence="1">
    <location>
        <begin position="40"/>
        <end position="50"/>
    </location>
</feature>
<protein>
    <recommendedName>
        <fullName evidence="2">F-box domain-containing protein</fullName>
    </recommendedName>
</protein>
<dbReference type="PROSITE" id="PS50181">
    <property type="entry name" value="FBOX"/>
    <property type="match status" value="1"/>
</dbReference>
<keyword evidence="4" id="KW-1185">Reference proteome</keyword>
<dbReference type="EMBL" id="JAPEVG010000048">
    <property type="protein sequence ID" value="KAJ8489483.1"/>
    <property type="molecule type" value="Genomic_DNA"/>
</dbReference>
<dbReference type="InterPro" id="IPR001810">
    <property type="entry name" value="F-box_dom"/>
</dbReference>
<evidence type="ECO:0000313" key="3">
    <source>
        <dbReference type="EMBL" id="KAJ8489483.1"/>
    </source>
</evidence>
<organism evidence="3 4">
    <name type="scientific">Trametes cubensis</name>
    <dbReference type="NCBI Taxonomy" id="1111947"/>
    <lineage>
        <taxon>Eukaryota</taxon>
        <taxon>Fungi</taxon>
        <taxon>Dikarya</taxon>
        <taxon>Basidiomycota</taxon>
        <taxon>Agaricomycotina</taxon>
        <taxon>Agaricomycetes</taxon>
        <taxon>Polyporales</taxon>
        <taxon>Polyporaceae</taxon>
        <taxon>Trametes</taxon>
    </lineage>
</organism>
<accession>A0AAD7TYS2</accession>
<evidence type="ECO:0000259" key="2">
    <source>
        <dbReference type="PROSITE" id="PS50181"/>
    </source>
</evidence>
<dbReference type="Pfam" id="PF00646">
    <property type="entry name" value="F-box"/>
    <property type="match status" value="1"/>
</dbReference>